<dbReference type="AlphaFoldDB" id="A0A399D5U1"/>
<comment type="caution">
    <text evidence="2">The sequence shown here is derived from an EMBL/GenBank/DDBJ whole genome shotgun (WGS) entry which is preliminary data.</text>
</comment>
<dbReference type="Pfam" id="PF06439">
    <property type="entry name" value="3keto-disac_hyd"/>
    <property type="match status" value="1"/>
</dbReference>
<protein>
    <submittedName>
        <fullName evidence="2">DUF1080 domain-containing protein</fullName>
    </submittedName>
</protein>
<feature type="domain" description="3-keto-alpha-glucoside-1,2-lyase/3-keto-2-hydroxy-glucal hydratase" evidence="1">
    <location>
        <begin position="4"/>
        <end position="50"/>
    </location>
</feature>
<dbReference type="GO" id="GO:0016787">
    <property type="term" value="F:hydrolase activity"/>
    <property type="evidence" value="ECO:0007669"/>
    <property type="project" value="InterPro"/>
</dbReference>
<keyword evidence="3" id="KW-1185">Reference proteome</keyword>
<dbReference type="EMBL" id="QWET01000005">
    <property type="protein sequence ID" value="RIH65800.1"/>
    <property type="molecule type" value="Genomic_DNA"/>
</dbReference>
<dbReference type="InterPro" id="IPR010496">
    <property type="entry name" value="AL/BT2_dom"/>
</dbReference>
<evidence type="ECO:0000259" key="1">
    <source>
        <dbReference type="Pfam" id="PF06439"/>
    </source>
</evidence>
<sequence>MVEFERWNDDRNKHRAISKWDNYPDFVMFKKGKIALQDHGRVIWFRNIKI</sequence>
<reference evidence="2 3" key="1">
    <citation type="journal article" date="2015" name="Int. J. Syst. Evol. Microbiol.">
        <title>Mariniphaga sediminis sp. nov., isolated from coastal sediment.</title>
        <authorList>
            <person name="Wang F.Q."/>
            <person name="Shen Q.Y."/>
            <person name="Chen G.J."/>
            <person name="Du Z.J."/>
        </authorList>
    </citation>
    <scope>NUCLEOTIDE SEQUENCE [LARGE SCALE GENOMIC DNA]</scope>
    <source>
        <strain evidence="2 3">SY21</strain>
    </source>
</reference>
<gene>
    <name evidence="2" type="ORF">D1164_07675</name>
</gene>
<organism evidence="2 3">
    <name type="scientific">Mariniphaga sediminis</name>
    <dbReference type="NCBI Taxonomy" id="1628158"/>
    <lineage>
        <taxon>Bacteria</taxon>
        <taxon>Pseudomonadati</taxon>
        <taxon>Bacteroidota</taxon>
        <taxon>Bacteroidia</taxon>
        <taxon>Marinilabiliales</taxon>
        <taxon>Prolixibacteraceae</taxon>
        <taxon>Mariniphaga</taxon>
    </lineage>
</organism>
<dbReference type="Gene3D" id="2.60.120.560">
    <property type="entry name" value="Exo-inulinase, domain 1"/>
    <property type="match status" value="1"/>
</dbReference>
<evidence type="ECO:0000313" key="3">
    <source>
        <dbReference type="Proteomes" id="UP000266441"/>
    </source>
</evidence>
<name>A0A399D5U1_9BACT</name>
<proteinExistence type="predicted"/>
<dbReference type="Proteomes" id="UP000266441">
    <property type="component" value="Unassembled WGS sequence"/>
</dbReference>
<accession>A0A399D5U1</accession>
<evidence type="ECO:0000313" key="2">
    <source>
        <dbReference type="EMBL" id="RIH65800.1"/>
    </source>
</evidence>